<dbReference type="PROSITE" id="PS50878">
    <property type="entry name" value="RT_POL"/>
    <property type="match status" value="1"/>
</dbReference>
<gene>
    <name evidence="2" type="ORF">PR003_g21026</name>
</gene>
<organism evidence="2 3">
    <name type="scientific">Phytophthora rubi</name>
    <dbReference type="NCBI Taxonomy" id="129364"/>
    <lineage>
        <taxon>Eukaryota</taxon>
        <taxon>Sar</taxon>
        <taxon>Stramenopiles</taxon>
        <taxon>Oomycota</taxon>
        <taxon>Peronosporomycetes</taxon>
        <taxon>Peronosporales</taxon>
        <taxon>Peronosporaceae</taxon>
        <taxon>Phytophthora</taxon>
    </lineage>
</organism>
<reference evidence="2 3" key="1">
    <citation type="submission" date="2018-08" db="EMBL/GenBank/DDBJ databases">
        <title>Genomic investigation of the strawberry pathogen Phytophthora fragariae indicates pathogenicity is determined by transcriptional variation in three key races.</title>
        <authorList>
            <person name="Adams T.M."/>
            <person name="Armitage A.D."/>
            <person name="Sobczyk M.K."/>
            <person name="Bates H.J."/>
            <person name="Dunwell J.M."/>
            <person name="Nellist C.F."/>
            <person name="Harrison R.J."/>
        </authorList>
    </citation>
    <scope>NUCLEOTIDE SEQUENCE [LARGE SCALE GENOMIC DNA]</scope>
    <source>
        <strain evidence="2 3">SCRP333</strain>
    </source>
</reference>
<dbReference type="InterPro" id="IPR043502">
    <property type="entry name" value="DNA/RNA_pol_sf"/>
</dbReference>
<evidence type="ECO:0000313" key="2">
    <source>
        <dbReference type="EMBL" id="KAE9307326.1"/>
    </source>
</evidence>
<dbReference type="Gene3D" id="3.30.70.270">
    <property type="match status" value="1"/>
</dbReference>
<dbReference type="Gene3D" id="3.10.10.10">
    <property type="entry name" value="HIV Type 1 Reverse Transcriptase, subunit A, domain 1"/>
    <property type="match status" value="1"/>
</dbReference>
<dbReference type="Pfam" id="PF00078">
    <property type="entry name" value="RVT_1"/>
    <property type="match status" value="1"/>
</dbReference>
<sequence length="389" mass="44304">MLRNLTCYVEEENDSKDLTVGRPIMRILGYSTDKLLVKAREVNSEWELWPDEFESDNSGEKPSPMPRVCRLQAATRDPPEVEADADTVERHEMRTALPSMRPTSLNDAIQILEKKVEVAEKMGLTLDGRAKLRAILRVRVDCFRVEFGNDPPVRVEPMQVRLKAGASPVRAQPRRYSPNDRAFLDRHTAALLEHGLVFKNHRSRWPSAPRIVRKREQETDPTADPRMTIDTRSVNERTEPMPWPMPVLDVVLGELEGARVYFVLDWFRGYWQLPLHPDSQELYSFVTHRGIYTPTRVPMGATDAVAYCQGVVEEIFGDLLGDGILAWLDDILGYAENEEALLVLLDKVLARCESYGLKLHAKKCAFFATEVKWCGRIISAQGAQNGYRV</sequence>
<accession>A0A6A4DRK1</accession>
<dbReference type="EMBL" id="QXFT01001930">
    <property type="protein sequence ID" value="KAE9307326.1"/>
    <property type="molecule type" value="Genomic_DNA"/>
</dbReference>
<dbReference type="InterPro" id="IPR051320">
    <property type="entry name" value="Viral_Replic_Matur_Polypro"/>
</dbReference>
<proteinExistence type="predicted"/>
<dbReference type="InterPro" id="IPR043128">
    <property type="entry name" value="Rev_trsase/Diguanyl_cyclase"/>
</dbReference>
<dbReference type="PANTHER" id="PTHR33064:SF37">
    <property type="entry name" value="RIBONUCLEASE H"/>
    <property type="match status" value="1"/>
</dbReference>
<dbReference type="Proteomes" id="UP000434957">
    <property type="component" value="Unassembled WGS sequence"/>
</dbReference>
<dbReference type="AlphaFoldDB" id="A0A6A4DRK1"/>
<evidence type="ECO:0000259" key="1">
    <source>
        <dbReference type="PROSITE" id="PS50878"/>
    </source>
</evidence>
<feature type="domain" description="Reverse transcriptase" evidence="1">
    <location>
        <begin position="193"/>
        <end position="378"/>
    </location>
</feature>
<keyword evidence="3" id="KW-1185">Reference proteome</keyword>
<comment type="caution">
    <text evidence="2">The sequence shown here is derived from an EMBL/GenBank/DDBJ whole genome shotgun (WGS) entry which is preliminary data.</text>
</comment>
<evidence type="ECO:0000313" key="3">
    <source>
        <dbReference type="Proteomes" id="UP000434957"/>
    </source>
</evidence>
<name>A0A6A4DRK1_9STRA</name>
<protein>
    <recommendedName>
        <fullName evidence="1">Reverse transcriptase domain-containing protein</fullName>
    </recommendedName>
</protein>
<dbReference type="SUPFAM" id="SSF56672">
    <property type="entry name" value="DNA/RNA polymerases"/>
    <property type="match status" value="1"/>
</dbReference>
<dbReference type="PANTHER" id="PTHR33064">
    <property type="entry name" value="POL PROTEIN"/>
    <property type="match status" value="1"/>
</dbReference>
<dbReference type="InterPro" id="IPR000477">
    <property type="entry name" value="RT_dom"/>
</dbReference>
<dbReference type="CDD" id="cd01647">
    <property type="entry name" value="RT_LTR"/>
    <property type="match status" value="1"/>
</dbReference>